<sequence length="435" mass="48771">MASHHRVNAELAKQLEAEDPDLLAFYEAHAPKIHRIQEAQARLTVDKGNNARQSSSKKRKLSVISADYSSSSPATTTIDLTHGLLIPDEIWEQMLSFYPKLDKDQSRCSGPQKIEMVFDFIITLLISRKEHKKRRHELKQKIDKLDKYALQLIQVVQRREAATQLWPVIRRALSRHVFNNPNRLSNLSLFTFRNVCQAVSKQWKKRWNMNDGSRCRQTIDAVFSSNRPTWIDGVDATDVKDVIVEALNPFVDWIRFEDLHKTLIFAADVRSPANVAVHENPSGAAVVYTIRSVNDLAGSTEWGQMLISDFVQAYEDGFPHADKKDPVDAESAPSPLKSYLKVGTRPKSLQKDLDGNPRSVLMELLAASAVASPGPHQRGPALPQLTNEDDADDSISTSRLNSQASHSEPKPKVGSRVTGLIRQWTGKNPSSGNMD</sequence>
<dbReference type="EMBL" id="CAICTM010001086">
    <property type="protein sequence ID" value="CAB9520275.1"/>
    <property type="molecule type" value="Genomic_DNA"/>
</dbReference>
<dbReference type="Proteomes" id="UP001153069">
    <property type="component" value="Unassembled WGS sequence"/>
</dbReference>
<evidence type="ECO:0000313" key="3">
    <source>
        <dbReference type="Proteomes" id="UP001153069"/>
    </source>
</evidence>
<evidence type="ECO:0000256" key="1">
    <source>
        <dbReference type="SAM" id="MobiDB-lite"/>
    </source>
</evidence>
<evidence type="ECO:0000313" key="2">
    <source>
        <dbReference type="EMBL" id="CAB9520275.1"/>
    </source>
</evidence>
<protein>
    <submittedName>
        <fullName evidence="2">Uncharacterized protein</fullName>
    </submittedName>
</protein>
<feature type="region of interest" description="Disordered" evidence="1">
    <location>
        <begin position="371"/>
        <end position="435"/>
    </location>
</feature>
<gene>
    <name evidence="2" type="ORF">SEMRO_1088_G239950.1</name>
</gene>
<keyword evidence="3" id="KW-1185">Reference proteome</keyword>
<organism evidence="2 3">
    <name type="scientific">Seminavis robusta</name>
    <dbReference type="NCBI Taxonomy" id="568900"/>
    <lineage>
        <taxon>Eukaryota</taxon>
        <taxon>Sar</taxon>
        <taxon>Stramenopiles</taxon>
        <taxon>Ochrophyta</taxon>
        <taxon>Bacillariophyta</taxon>
        <taxon>Bacillariophyceae</taxon>
        <taxon>Bacillariophycidae</taxon>
        <taxon>Naviculales</taxon>
        <taxon>Naviculaceae</taxon>
        <taxon>Seminavis</taxon>
    </lineage>
</organism>
<reference evidence="2" key="1">
    <citation type="submission" date="2020-06" db="EMBL/GenBank/DDBJ databases">
        <authorList>
            <consortium name="Plant Systems Biology data submission"/>
        </authorList>
    </citation>
    <scope>NUCLEOTIDE SEQUENCE</scope>
    <source>
        <strain evidence="2">D6</strain>
    </source>
</reference>
<feature type="compositionally biased region" description="Polar residues" evidence="1">
    <location>
        <begin position="394"/>
        <end position="406"/>
    </location>
</feature>
<feature type="region of interest" description="Disordered" evidence="1">
    <location>
        <begin position="321"/>
        <end position="355"/>
    </location>
</feature>
<dbReference type="AlphaFoldDB" id="A0A9N8EH44"/>
<accession>A0A9N8EH44</accession>
<feature type="compositionally biased region" description="Polar residues" evidence="1">
    <location>
        <begin position="425"/>
        <end position="435"/>
    </location>
</feature>
<proteinExistence type="predicted"/>
<name>A0A9N8EH44_9STRA</name>
<comment type="caution">
    <text evidence="2">The sequence shown here is derived from an EMBL/GenBank/DDBJ whole genome shotgun (WGS) entry which is preliminary data.</text>
</comment>